<dbReference type="Pfam" id="PF22621">
    <property type="entry name" value="CurL-like_PKS_C"/>
    <property type="match status" value="1"/>
</dbReference>
<dbReference type="PANTHER" id="PTHR43775">
    <property type="entry name" value="FATTY ACID SYNTHASE"/>
    <property type="match status" value="1"/>
</dbReference>
<proteinExistence type="predicted"/>
<dbReference type="EMBL" id="JAWMAJ010000566">
    <property type="protein sequence ID" value="MDV7224303.1"/>
    <property type="molecule type" value="Genomic_DNA"/>
</dbReference>
<evidence type="ECO:0000256" key="2">
    <source>
        <dbReference type="ARBA" id="ARBA00023268"/>
    </source>
</evidence>
<dbReference type="RefSeq" id="WP_317776429.1">
    <property type="nucleotide sequence ID" value="NZ_JAWMAJ010000566.1"/>
</dbReference>
<keyword evidence="1" id="KW-0808">Transferase</keyword>
<dbReference type="Gene3D" id="3.40.366.10">
    <property type="entry name" value="Malonyl-Coenzyme A Acyl Carrier Protein, domain 2"/>
    <property type="match status" value="1"/>
</dbReference>
<evidence type="ECO:0000313" key="3">
    <source>
        <dbReference type="EMBL" id="MDV7224303.1"/>
    </source>
</evidence>
<feature type="non-terminal residue" evidence="3">
    <location>
        <position position="1"/>
    </location>
</feature>
<gene>
    <name evidence="3" type="ORF">R5A26_51180</name>
</gene>
<organism evidence="3 4">
    <name type="scientific">Streptomyces prunicolor</name>
    <dbReference type="NCBI Taxonomy" id="67348"/>
    <lineage>
        <taxon>Bacteria</taxon>
        <taxon>Bacillati</taxon>
        <taxon>Actinomycetota</taxon>
        <taxon>Actinomycetes</taxon>
        <taxon>Kitasatosporales</taxon>
        <taxon>Streptomycetaceae</taxon>
        <taxon>Streptomyces</taxon>
    </lineage>
</organism>
<dbReference type="InterPro" id="IPR001227">
    <property type="entry name" value="Ac_transferase_dom_sf"/>
</dbReference>
<feature type="non-terminal residue" evidence="3">
    <location>
        <position position="90"/>
    </location>
</feature>
<name>A0ABU4FWC1_9ACTN</name>
<sequence length="90" mass="9288">EHLLARPEISVLDTAFSAATTRAHLEHRAVVTAADRESLLAGLLALSAGEPGSVVGCALSGKTAFVFSGQGAQRARMGVGLARVFPVFAR</sequence>
<accession>A0ABU4FWC1</accession>
<dbReference type="InterPro" id="IPR016035">
    <property type="entry name" value="Acyl_Trfase/lysoPLipase"/>
</dbReference>
<protein>
    <recommendedName>
        <fullName evidence="5">Polyketide synthase</fullName>
    </recommendedName>
</protein>
<dbReference type="PANTHER" id="PTHR43775:SF51">
    <property type="entry name" value="INACTIVE PHENOLPHTHIOCEROL SYNTHESIS POLYKETIDE SYNTHASE TYPE I PKS1-RELATED"/>
    <property type="match status" value="1"/>
</dbReference>
<evidence type="ECO:0008006" key="5">
    <source>
        <dbReference type="Google" id="ProtNLM"/>
    </source>
</evidence>
<evidence type="ECO:0000313" key="4">
    <source>
        <dbReference type="Proteomes" id="UP001187346"/>
    </source>
</evidence>
<reference evidence="3 4" key="1">
    <citation type="submission" date="2023-10" db="EMBL/GenBank/DDBJ databases">
        <title>Characterization of rhizosphere-enriched actinobacteria from wheat plants lab-grown on chernevaya soil.</title>
        <authorList>
            <person name="Tikhonova E.N."/>
            <person name="Konopkin A."/>
            <person name="Kravchenko I.K."/>
        </authorList>
    </citation>
    <scope>NUCLEOTIDE SEQUENCE [LARGE SCALE GENOMIC DNA]</scope>
    <source>
        <strain evidence="3 4">RR29</strain>
    </source>
</reference>
<dbReference type="Proteomes" id="UP001187346">
    <property type="component" value="Unassembled WGS sequence"/>
</dbReference>
<evidence type="ECO:0000256" key="1">
    <source>
        <dbReference type="ARBA" id="ARBA00022679"/>
    </source>
</evidence>
<dbReference type="SUPFAM" id="SSF52151">
    <property type="entry name" value="FabD/lysophospholipase-like"/>
    <property type="match status" value="1"/>
</dbReference>
<keyword evidence="4" id="KW-1185">Reference proteome</keyword>
<keyword evidence="2" id="KW-0511">Multifunctional enzyme</keyword>
<comment type="caution">
    <text evidence="3">The sequence shown here is derived from an EMBL/GenBank/DDBJ whole genome shotgun (WGS) entry which is preliminary data.</text>
</comment>
<dbReference type="InterPro" id="IPR050091">
    <property type="entry name" value="PKS_NRPS_Biosynth_Enz"/>
</dbReference>